<dbReference type="AlphaFoldDB" id="A0AAN7HFB9"/>
<keyword evidence="3 6" id="KW-1133">Transmembrane helix</keyword>
<feature type="transmembrane region" description="Helical" evidence="6">
    <location>
        <begin position="90"/>
        <end position="113"/>
    </location>
</feature>
<dbReference type="Pfam" id="PF20684">
    <property type="entry name" value="Fung_rhodopsin"/>
    <property type="match status" value="1"/>
</dbReference>
<feature type="transmembrane region" description="Helical" evidence="6">
    <location>
        <begin position="167"/>
        <end position="187"/>
    </location>
</feature>
<name>A0AAN7HFB9_9PEZI</name>
<comment type="similarity">
    <text evidence="5">Belongs to the SAT4 family.</text>
</comment>
<comment type="subcellular location">
    <subcellularLocation>
        <location evidence="1">Membrane</location>
        <topology evidence="1">Multi-pass membrane protein</topology>
    </subcellularLocation>
</comment>
<feature type="non-terminal residue" evidence="8">
    <location>
        <position position="1"/>
    </location>
</feature>
<dbReference type="InterPro" id="IPR052337">
    <property type="entry name" value="SAT4-like"/>
</dbReference>
<evidence type="ECO:0000313" key="9">
    <source>
        <dbReference type="Proteomes" id="UP001303647"/>
    </source>
</evidence>
<organism evidence="8 9">
    <name type="scientific">Corynascus novoguineensis</name>
    <dbReference type="NCBI Taxonomy" id="1126955"/>
    <lineage>
        <taxon>Eukaryota</taxon>
        <taxon>Fungi</taxon>
        <taxon>Dikarya</taxon>
        <taxon>Ascomycota</taxon>
        <taxon>Pezizomycotina</taxon>
        <taxon>Sordariomycetes</taxon>
        <taxon>Sordariomycetidae</taxon>
        <taxon>Sordariales</taxon>
        <taxon>Chaetomiaceae</taxon>
        <taxon>Corynascus</taxon>
    </lineage>
</organism>
<proteinExistence type="inferred from homology"/>
<gene>
    <name evidence="8" type="ORF">C7999DRAFT_18444</name>
</gene>
<reference evidence="8" key="2">
    <citation type="submission" date="2023-05" db="EMBL/GenBank/DDBJ databases">
        <authorList>
            <consortium name="Lawrence Berkeley National Laboratory"/>
            <person name="Steindorff A."/>
            <person name="Hensen N."/>
            <person name="Bonometti L."/>
            <person name="Westerberg I."/>
            <person name="Brannstrom I.O."/>
            <person name="Guillou S."/>
            <person name="Cros-Aarteil S."/>
            <person name="Calhoun S."/>
            <person name="Haridas S."/>
            <person name="Kuo A."/>
            <person name="Mondo S."/>
            <person name="Pangilinan J."/>
            <person name="Riley R."/>
            <person name="Labutti K."/>
            <person name="Andreopoulos B."/>
            <person name="Lipzen A."/>
            <person name="Chen C."/>
            <person name="Yanf M."/>
            <person name="Daum C."/>
            <person name="Ng V."/>
            <person name="Clum A."/>
            <person name="Ohm R."/>
            <person name="Martin F."/>
            <person name="Silar P."/>
            <person name="Natvig D."/>
            <person name="Lalanne C."/>
            <person name="Gautier V."/>
            <person name="Ament-Velasquez S.L."/>
            <person name="Kruys A."/>
            <person name="Hutchinson M.I."/>
            <person name="Powell A.J."/>
            <person name="Barry K."/>
            <person name="Miller A.N."/>
            <person name="Grigoriev I.V."/>
            <person name="Debuchy R."/>
            <person name="Gladieux P."/>
            <person name="Thoren M.H."/>
            <person name="Johannesson H."/>
        </authorList>
    </citation>
    <scope>NUCLEOTIDE SEQUENCE</scope>
    <source>
        <strain evidence="8">CBS 359.72</strain>
    </source>
</reference>
<evidence type="ECO:0000313" key="8">
    <source>
        <dbReference type="EMBL" id="KAK4243167.1"/>
    </source>
</evidence>
<feature type="transmembrane region" description="Helical" evidence="6">
    <location>
        <begin position="36"/>
        <end position="57"/>
    </location>
</feature>
<sequence length="279" mass="31416">LYIGDFTYPLSATLIKLALLFQYLRVFKARSWYRMFCKIMIIISVAWGSAFGVLRLFPCYPVSAYWHVSLDGARCWGFGSRDPLTYTRVFVSQAITTALLDLIIFAIPLRLCFEPGTERKTRFSLLGLFVLGLLAILCAILRMVFVIKHFTADAFRFDPSWYSPTTSGLASLEVHLAAVCAALPVFWPVVTKTLDRIFVTTEVSITREFGRLHPKGNREVELHSTSSNRNLTLDHFHELQDPEGWKLFVGDETTGIGQSETVVEAPAGAKRLGTIRVLL</sequence>
<dbReference type="InterPro" id="IPR049326">
    <property type="entry name" value="Rhodopsin_dom_fungi"/>
</dbReference>
<keyword evidence="9" id="KW-1185">Reference proteome</keyword>
<evidence type="ECO:0000256" key="5">
    <source>
        <dbReference type="ARBA" id="ARBA00038359"/>
    </source>
</evidence>
<comment type="caution">
    <text evidence="8">The sequence shown here is derived from an EMBL/GenBank/DDBJ whole genome shotgun (WGS) entry which is preliminary data.</text>
</comment>
<evidence type="ECO:0000256" key="2">
    <source>
        <dbReference type="ARBA" id="ARBA00022692"/>
    </source>
</evidence>
<evidence type="ECO:0000256" key="4">
    <source>
        <dbReference type="ARBA" id="ARBA00023136"/>
    </source>
</evidence>
<dbReference type="PANTHER" id="PTHR33048:SF47">
    <property type="entry name" value="INTEGRAL MEMBRANE PROTEIN-RELATED"/>
    <property type="match status" value="1"/>
</dbReference>
<protein>
    <recommendedName>
        <fullName evidence="7">Rhodopsin domain-containing protein</fullName>
    </recommendedName>
</protein>
<evidence type="ECO:0000256" key="3">
    <source>
        <dbReference type="ARBA" id="ARBA00022989"/>
    </source>
</evidence>
<feature type="domain" description="Rhodopsin" evidence="7">
    <location>
        <begin position="2"/>
        <end position="191"/>
    </location>
</feature>
<keyword evidence="2 6" id="KW-0812">Transmembrane</keyword>
<accession>A0AAN7HFB9</accession>
<dbReference type="PANTHER" id="PTHR33048">
    <property type="entry name" value="PTH11-LIKE INTEGRAL MEMBRANE PROTEIN (AFU_ORTHOLOGUE AFUA_5G11245)"/>
    <property type="match status" value="1"/>
</dbReference>
<feature type="transmembrane region" description="Helical" evidence="6">
    <location>
        <begin position="6"/>
        <end position="24"/>
    </location>
</feature>
<reference evidence="8" key="1">
    <citation type="journal article" date="2023" name="Mol. Phylogenet. Evol.">
        <title>Genome-scale phylogeny and comparative genomics of the fungal order Sordariales.</title>
        <authorList>
            <person name="Hensen N."/>
            <person name="Bonometti L."/>
            <person name="Westerberg I."/>
            <person name="Brannstrom I.O."/>
            <person name="Guillou S."/>
            <person name="Cros-Aarteil S."/>
            <person name="Calhoun S."/>
            <person name="Haridas S."/>
            <person name="Kuo A."/>
            <person name="Mondo S."/>
            <person name="Pangilinan J."/>
            <person name="Riley R."/>
            <person name="LaButti K."/>
            <person name="Andreopoulos B."/>
            <person name="Lipzen A."/>
            <person name="Chen C."/>
            <person name="Yan M."/>
            <person name="Daum C."/>
            <person name="Ng V."/>
            <person name="Clum A."/>
            <person name="Steindorff A."/>
            <person name="Ohm R.A."/>
            <person name="Martin F."/>
            <person name="Silar P."/>
            <person name="Natvig D.O."/>
            <person name="Lalanne C."/>
            <person name="Gautier V."/>
            <person name="Ament-Velasquez S.L."/>
            <person name="Kruys A."/>
            <person name="Hutchinson M.I."/>
            <person name="Powell A.J."/>
            <person name="Barry K."/>
            <person name="Miller A.N."/>
            <person name="Grigoriev I.V."/>
            <person name="Debuchy R."/>
            <person name="Gladieux P."/>
            <person name="Hiltunen Thoren M."/>
            <person name="Johannesson H."/>
        </authorList>
    </citation>
    <scope>NUCLEOTIDE SEQUENCE</scope>
    <source>
        <strain evidence="8">CBS 359.72</strain>
    </source>
</reference>
<evidence type="ECO:0000256" key="6">
    <source>
        <dbReference type="SAM" id="Phobius"/>
    </source>
</evidence>
<dbReference type="EMBL" id="MU857859">
    <property type="protein sequence ID" value="KAK4243167.1"/>
    <property type="molecule type" value="Genomic_DNA"/>
</dbReference>
<evidence type="ECO:0000259" key="7">
    <source>
        <dbReference type="Pfam" id="PF20684"/>
    </source>
</evidence>
<dbReference type="Proteomes" id="UP001303647">
    <property type="component" value="Unassembled WGS sequence"/>
</dbReference>
<evidence type="ECO:0000256" key="1">
    <source>
        <dbReference type="ARBA" id="ARBA00004141"/>
    </source>
</evidence>
<keyword evidence="4 6" id="KW-0472">Membrane</keyword>
<feature type="transmembrane region" description="Helical" evidence="6">
    <location>
        <begin position="125"/>
        <end position="147"/>
    </location>
</feature>
<dbReference type="GO" id="GO:0016020">
    <property type="term" value="C:membrane"/>
    <property type="evidence" value="ECO:0007669"/>
    <property type="project" value="UniProtKB-SubCell"/>
</dbReference>